<evidence type="ECO:0000313" key="3">
    <source>
        <dbReference type="Proteomes" id="UP000299102"/>
    </source>
</evidence>
<accession>A0A4C1V902</accession>
<reference evidence="2 3" key="1">
    <citation type="journal article" date="2019" name="Commun. Biol.">
        <title>The bagworm genome reveals a unique fibroin gene that provides high tensile strength.</title>
        <authorList>
            <person name="Kono N."/>
            <person name="Nakamura H."/>
            <person name="Ohtoshi R."/>
            <person name="Tomita M."/>
            <person name="Numata K."/>
            <person name="Arakawa K."/>
        </authorList>
    </citation>
    <scope>NUCLEOTIDE SEQUENCE [LARGE SCALE GENOMIC DNA]</scope>
</reference>
<protein>
    <submittedName>
        <fullName evidence="2">Uncharacterized protein</fullName>
    </submittedName>
</protein>
<proteinExistence type="predicted"/>
<evidence type="ECO:0000256" key="1">
    <source>
        <dbReference type="SAM" id="MobiDB-lite"/>
    </source>
</evidence>
<sequence>MILAPSETDARSGAGKPHRKAGGTCLPLDPELVTCHMKQQRDSSTSPPKQCNRWTSSRGVIPKAPLFGASIAFLSKKGADSILLYKAMHLST</sequence>
<dbReference type="Proteomes" id="UP000299102">
    <property type="component" value="Unassembled WGS sequence"/>
</dbReference>
<keyword evidence="3" id="KW-1185">Reference proteome</keyword>
<dbReference type="AlphaFoldDB" id="A0A4C1V902"/>
<evidence type="ECO:0000313" key="2">
    <source>
        <dbReference type="EMBL" id="GBP34454.1"/>
    </source>
</evidence>
<gene>
    <name evidence="2" type="ORF">EVAR_25057_1</name>
</gene>
<comment type="caution">
    <text evidence="2">The sequence shown here is derived from an EMBL/GenBank/DDBJ whole genome shotgun (WGS) entry which is preliminary data.</text>
</comment>
<feature type="region of interest" description="Disordered" evidence="1">
    <location>
        <begin position="1"/>
        <end position="25"/>
    </location>
</feature>
<organism evidence="2 3">
    <name type="scientific">Eumeta variegata</name>
    <name type="common">Bagworm moth</name>
    <name type="synonym">Eumeta japonica</name>
    <dbReference type="NCBI Taxonomy" id="151549"/>
    <lineage>
        <taxon>Eukaryota</taxon>
        <taxon>Metazoa</taxon>
        <taxon>Ecdysozoa</taxon>
        <taxon>Arthropoda</taxon>
        <taxon>Hexapoda</taxon>
        <taxon>Insecta</taxon>
        <taxon>Pterygota</taxon>
        <taxon>Neoptera</taxon>
        <taxon>Endopterygota</taxon>
        <taxon>Lepidoptera</taxon>
        <taxon>Glossata</taxon>
        <taxon>Ditrysia</taxon>
        <taxon>Tineoidea</taxon>
        <taxon>Psychidae</taxon>
        <taxon>Oiketicinae</taxon>
        <taxon>Eumeta</taxon>
    </lineage>
</organism>
<dbReference type="EMBL" id="BGZK01000288">
    <property type="protein sequence ID" value="GBP34454.1"/>
    <property type="molecule type" value="Genomic_DNA"/>
</dbReference>
<name>A0A4C1V902_EUMVA</name>